<evidence type="ECO:0000313" key="4">
    <source>
        <dbReference type="Proteomes" id="UP000770889"/>
    </source>
</evidence>
<comment type="caution">
    <text evidence="3">The sequence shown here is derived from an EMBL/GenBank/DDBJ whole genome shotgun (WGS) entry which is preliminary data.</text>
</comment>
<accession>A0A944M7W5</accession>
<dbReference type="InterPro" id="IPR012337">
    <property type="entry name" value="RNaseH-like_sf"/>
</dbReference>
<protein>
    <submittedName>
        <fullName evidence="3">Ribonuclease H-like domain-containing protein</fullName>
    </submittedName>
</protein>
<dbReference type="GO" id="GO:0003676">
    <property type="term" value="F:nucleic acid binding"/>
    <property type="evidence" value="ECO:0007669"/>
    <property type="project" value="InterPro"/>
</dbReference>
<dbReference type="SUPFAM" id="SSF53098">
    <property type="entry name" value="Ribonuclease H-like"/>
    <property type="match status" value="1"/>
</dbReference>
<evidence type="ECO:0000256" key="1">
    <source>
        <dbReference type="SAM" id="MobiDB-lite"/>
    </source>
</evidence>
<evidence type="ECO:0000313" key="3">
    <source>
        <dbReference type="EMBL" id="MBT2988720.1"/>
    </source>
</evidence>
<dbReference type="Proteomes" id="UP000770889">
    <property type="component" value="Unassembled WGS sequence"/>
</dbReference>
<organism evidence="3 4">
    <name type="scientific">Candidatus Thiodiazotropha taylori</name>
    <dbReference type="NCBI Taxonomy" id="2792791"/>
    <lineage>
        <taxon>Bacteria</taxon>
        <taxon>Pseudomonadati</taxon>
        <taxon>Pseudomonadota</taxon>
        <taxon>Gammaproteobacteria</taxon>
        <taxon>Chromatiales</taxon>
        <taxon>Sedimenticolaceae</taxon>
        <taxon>Candidatus Thiodiazotropha</taxon>
    </lineage>
</organism>
<dbReference type="AlphaFoldDB" id="A0A944M7W5"/>
<dbReference type="EMBL" id="JAHHGM010000005">
    <property type="protein sequence ID" value="MBT2988720.1"/>
    <property type="molecule type" value="Genomic_DNA"/>
</dbReference>
<dbReference type="Gene3D" id="3.30.420.10">
    <property type="entry name" value="Ribonuclease H-like superfamily/Ribonuclease H"/>
    <property type="match status" value="1"/>
</dbReference>
<gene>
    <name evidence="3" type="ORF">KME65_07115</name>
</gene>
<proteinExistence type="predicted"/>
<dbReference type="Pfam" id="PF13482">
    <property type="entry name" value="RNase_H_2"/>
    <property type="match status" value="1"/>
</dbReference>
<feature type="compositionally biased region" description="Polar residues" evidence="1">
    <location>
        <begin position="1"/>
        <end position="14"/>
    </location>
</feature>
<name>A0A944M7W5_9GAMM</name>
<evidence type="ECO:0000259" key="2">
    <source>
        <dbReference type="Pfam" id="PF13482"/>
    </source>
</evidence>
<dbReference type="InterPro" id="IPR038720">
    <property type="entry name" value="YprB_RNase_H-like_dom"/>
</dbReference>
<sequence>MSLSAKLSRLQGQAGNAAPLSPRSDSDLHQRLARIERRRPSAIRHDPDQATRDETLARALKGYPIGDGLIQISRRIPLEGSMGQFPLSLLTQPTKLPGERTQTHRRQVYFDTETSGLSGGSGTLAFLVGMACVEDDAIRVTQYMITRFAAEGAMLDAFALALNGEDRLVSYNGKSYDLPLLRTRYRMQRRSDHLQTLPHLDLLHPVRRLFSSRWPDCRLITLEQRLLGLHRHNDLPGSAAPEAWFDFLRSGNRARLIRVAEHNRQDLLSLAMAHAALTQAINQPLRHGADIVALARWLADSDKKAAYDLLKQQQRLPPGGKALLGRLAKGFAEWELAQQIWEELAQRGCRDAAEQLAKYHEHVSKDLEIAQYYCKQLPADEERQRRLDRIENKLFHRTIQPELRA</sequence>
<feature type="domain" description="YprB ribonuclease H-like" evidence="2">
    <location>
        <begin position="108"/>
        <end position="271"/>
    </location>
</feature>
<dbReference type="InterPro" id="IPR036397">
    <property type="entry name" value="RNaseH_sf"/>
</dbReference>
<feature type="region of interest" description="Disordered" evidence="1">
    <location>
        <begin position="1"/>
        <end position="28"/>
    </location>
</feature>
<dbReference type="PANTHER" id="PTHR38462:SF1">
    <property type="entry name" value="YPRB RIBONUCLEASE H-LIKE DOMAIN-CONTAINING PROTEIN"/>
    <property type="match status" value="1"/>
</dbReference>
<dbReference type="PANTHER" id="PTHR38462">
    <property type="entry name" value="EXONUCLEASE-LIKE PROTEIN"/>
    <property type="match status" value="1"/>
</dbReference>
<reference evidence="3 4" key="1">
    <citation type="submission" date="2021-05" db="EMBL/GenBank/DDBJ databases">
        <title>Genetic and Functional Diversity in Clade A Lucinid endosymbionts from the Bahamas.</title>
        <authorList>
            <person name="Giani N.M."/>
            <person name="Engel A.S."/>
            <person name="Campbell B.J."/>
        </authorList>
    </citation>
    <scope>NUCLEOTIDE SEQUENCE [LARGE SCALE GENOMIC DNA]</scope>
    <source>
        <strain evidence="3">LUC16012Gg_MoonRockCtena</strain>
    </source>
</reference>